<dbReference type="EMBL" id="CP017675">
    <property type="protein sequence ID" value="APB34055.1"/>
    <property type="molecule type" value="Genomic_DNA"/>
</dbReference>
<dbReference type="KEGG" id="glt:GlitD10_1730"/>
<name>A0A1J0ADR9_9CYAN</name>
<dbReference type="OrthoDB" id="529355at2"/>
<organism evidence="1 2">
    <name type="scientific">Gloeomargarita lithophora Alchichica-D10</name>
    <dbReference type="NCBI Taxonomy" id="1188229"/>
    <lineage>
        <taxon>Bacteria</taxon>
        <taxon>Bacillati</taxon>
        <taxon>Cyanobacteriota</taxon>
        <taxon>Cyanophyceae</taxon>
        <taxon>Gloeomargaritales</taxon>
        <taxon>Gloeomargaritaceae</taxon>
        <taxon>Gloeomargarita</taxon>
    </lineage>
</organism>
<dbReference type="STRING" id="1188229.GlitD10_1730"/>
<sequence>MELEQQLQKLIDDAPKGDNTAQLVQVIGPLLLNLARNFHHKQYYIVQTLDQRWQTSTWTPTSPDDAERTLLYAYSTLQDAIESIPMPKDPWLMALPVPVVQIIFQLLGMEPVESVIFWEEPGPKLGAELKRSELQQFVQNHLLQLAGPPADLA</sequence>
<accession>A0A1J0ADR9</accession>
<gene>
    <name evidence="1" type="ORF">GlitD10_1730</name>
</gene>
<protein>
    <submittedName>
        <fullName evidence="1">Uncharacterized protein</fullName>
    </submittedName>
</protein>
<dbReference type="AlphaFoldDB" id="A0A1J0ADR9"/>
<dbReference type="RefSeq" id="WP_071454553.1">
    <property type="nucleotide sequence ID" value="NZ_CP017675.1"/>
</dbReference>
<dbReference type="Proteomes" id="UP000180235">
    <property type="component" value="Chromosome"/>
</dbReference>
<proteinExistence type="predicted"/>
<reference evidence="1 2" key="1">
    <citation type="submission" date="2016-10" db="EMBL/GenBank/DDBJ databases">
        <title>Description of Gloeomargarita lithophora gen. nov., sp. nov., a thylakoid-bearing basal-branching cyanobacterium with intracellular carbonates, and proposal for Gloeomargaritales ord. nov.</title>
        <authorList>
            <person name="Moreira D."/>
            <person name="Tavera R."/>
            <person name="Benzerara K."/>
            <person name="Skouri-Panet F."/>
            <person name="Couradeau E."/>
            <person name="Gerard E."/>
            <person name="Loussert C."/>
            <person name="Novelo E."/>
            <person name="Zivanovic Y."/>
            <person name="Lopez-Garcia P."/>
        </authorList>
    </citation>
    <scope>NUCLEOTIDE SEQUENCE [LARGE SCALE GENOMIC DNA]</scope>
    <source>
        <strain evidence="1 2">D10</strain>
    </source>
</reference>
<keyword evidence="2" id="KW-1185">Reference proteome</keyword>
<evidence type="ECO:0000313" key="2">
    <source>
        <dbReference type="Proteomes" id="UP000180235"/>
    </source>
</evidence>
<evidence type="ECO:0000313" key="1">
    <source>
        <dbReference type="EMBL" id="APB34055.1"/>
    </source>
</evidence>